<reference evidence="2" key="1">
    <citation type="journal article" date="2021" name="New Phytol.">
        <title>Evolutionary innovations through gain and loss of genes in the ectomycorrhizal Boletales.</title>
        <authorList>
            <person name="Wu G."/>
            <person name="Miyauchi S."/>
            <person name="Morin E."/>
            <person name="Kuo A."/>
            <person name="Drula E."/>
            <person name="Varga T."/>
            <person name="Kohler A."/>
            <person name="Feng B."/>
            <person name="Cao Y."/>
            <person name="Lipzen A."/>
            <person name="Daum C."/>
            <person name="Hundley H."/>
            <person name="Pangilinan J."/>
            <person name="Johnson J."/>
            <person name="Barry K."/>
            <person name="LaButti K."/>
            <person name="Ng V."/>
            <person name="Ahrendt S."/>
            <person name="Min B."/>
            <person name="Choi I.G."/>
            <person name="Park H."/>
            <person name="Plett J.M."/>
            <person name="Magnuson J."/>
            <person name="Spatafora J.W."/>
            <person name="Nagy L.G."/>
            <person name="Henrissat B."/>
            <person name="Grigoriev I.V."/>
            <person name="Yang Z.L."/>
            <person name="Xu J."/>
            <person name="Martin F.M."/>
        </authorList>
    </citation>
    <scope>NUCLEOTIDE SEQUENCE</scope>
    <source>
        <strain evidence="2">KKN 215</strain>
    </source>
</reference>
<evidence type="ECO:0000313" key="3">
    <source>
        <dbReference type="Proteomes" id="UP000813824"/>
    </source>
</evidence>
<protein>
    <submittedName>
        <fullName evidence="2">Uncharacterized protein</fullName>
    </submittedName>
</protein>
<dbReference type="AlphaFoldDB" id="A0A8K0UQL1"/>
<feature type="signal peptide" evidence="1">
    <location>
        <begin position="1"/>
        <end position="22"/>
    </location>
</feature>
<sequence>MFFSKFIVPAVALFSAASSVFATPIDPAVAGLVAKRAEATDVTNTCKQVYDSCAPHIANIAAGVVVVADATVAVDVVAEVNAILDIVVAATAELDAYVGLNVNAELDAIVAVTIDLIVSLFASLGSCGCGGPSLWARIDAVIAAYLAVLARINADICVHIGHGIPFINLNLFVTLKLILCAKILGLVNILL</sequence>
<evidence type="ECO:0000256" key="1">
    <source>
        <dbReference type="SAM" id="SignalP"/>
    </source>
</evidence>
<name>A0A8K0UQL1_9AGAR</name>
<dbReference type="Proteomes" id="UP000813824">
    <property type="component" value="Unassembled WGS sequence"/>
</dbReference>
<comment type="caution">
    <text evidence="2">The sequence shown here is derived from an EMBL/GenBank/DDBJ whole genome shotgun (WGS) entry which is preliminary data.</text>
</comment>
<keyword evidence="3" id="KW-1185">Reference proteome</keyword>
<dbReference type="OrthoDB" id="2809629at2759"/>
<dbReference type="EMBL" id="JAEVFJ010000013">
    <property type="protein sequence ID" value="KAH8101076.1"/>
    <property type="molecule type" value="Genomic_DNA"/>
</dbReference>
<accession>A0A8K0UQL1</accession>
<evidence type="ECO:0000313" key="2">
    <source>
        <dbReference type="EMBL" id="KAH8101076.1"/>
    </source>
</evidence>
<organism evidence="2 3">
    <name type="scientific">Cristinia sonorae</name>
    <dbReference type="NCBI Taxonomy" id="1940300"/>
    <lineage>
        <taxon>Eukaryota</taxon>
        <taxon>Fungi</taxon>
        <taxon>Dikarya</taxon>
        <taxon>Basidiomycota</taxon>
        <taxon>Agaricomycotina</taxon>
        <taxon>Agaricomycetes</taxon>
        <taxon>Agaricomycetidae</taxon>
        <taxon>Agaricales</taxon>
        <taxon>Pleurotineae</taxon>
        <taxon>Stephanosporaceae</taxon>
        <taxon>Cristinia</taxon>
    </lineage>
</organism>
<keyword evidence="1" id="KW-0732">Signal</keyword>
<feature type="chain" id="PRO_5035428543" evidence="1">
    <location>
        <begin position="23"/>
        <end position="191"/>
    </location>
</feature>
<proteinExistence type="predicted"/>
<gene>
    <name evidence="2" type="ORF">BXZ70DRAFT_906749</name>
</gene>